<reference evidence="1" key="1">
    <citation type="journal article" date="2014" name="Nat. Commun.">
        <title>The tobacco genome sequence and its comparison with those of tomato and potato.</title>
        <authorList>
            <person name="Sierro N."/>
            <person name="Battey J.N."/>
            <person name="Ouadi S."/>
            <person name="Bakaher N."/>
            <person name="Bovet L."/>
            <person name="Willig A."/>
            <person name="Goepfert S."/>
            <person name="Peitsch M.C."/>
            <person name="Ivanov N.V."/>
        </authorList>
    </citation>
    <scope>NUCLEOTIDE SEQUENCE [LARGE SCALE GENOMIC DNA]</scope>
</reference>
<protein>
    <submittedName>
        <fullName evidence="2">Uncharacterized protein LOC142164109</fullName>
    </submittedName>
</protein>
<proteinExistence type="predicted"/>
<gene>
    <name evidence="2" type="primary">LOC142164109</name>
</gene>
<sequence length="184" mass="21734">MKLVTWNVRGLNKLYKQKEMKEFIKENNIAIIAIVEHRVTELVAKKIKNKIAPQWNWCNNYGTGDRGRIWLLWDPNRVSFTVEVTHVQLIHGQVCILDSKMRFSFTTIYGLHTIGDQRSLWHELRQIENDQARPWLAMRDFNAVLNIEDRINGNQIQESEVKNFKDFMNDCHMAELRSIGAMYT</sequence>
<organism evidence="1 2">
    <name type="scientific">Nicotiana tabacum</name>
    <name type="common">Common tobacco</name>
    <dbReference type="NCBI Taxonomy" id="4097"/>
    <lineage>
        <taxon>Eukaryota</taxon>
        <taxon>Viridiplantae</taxon>
        <taxon>Streptophyta</taxon>
        <taxon>Embryophyta</taxon>
        <taxon>Tracheophyta</taxon>
        <taxon>Spermatophyta</taxon>
        <taxon>Magnoliopsida</taxon>
        <taxon>eudicotyledons</taxon>
        <taxon>Gunneridae</taxon>
        <taxon>Pentapetalae</taxon>
        <taxon>asterids</taxon>
        <taxon>lamiids</taxon>
        <taxon>Solanales</taxon>
        <taxon>Solanaceae</taxon>
        <taxon>Nicotianoideae</taxon>
        <taxon>Nicotianeae</taxon>
        <taxon>Nicotiana</taxon>
    </lineage>
</organism>
<evidence type="ECO:0000313" key="1">
    <source>
        <dbReference type="Proteomes" id="UP000790787"/>
    </source>
</evidence>
<accession>A0AC58RXC3</accession>
<dbReference type="RefSeq" id="XP_075077386.1">
    <property type="nucleotide sequence ID" value="XM_075221285.1"/>
</dbReference>
<name>A0AC58RXC3_TOBAC</name>
<evidence type="ECO:0000313" key="2">
    <source>
        <dbReference type="RefSeq" id="XP_075077386.1"/>
    </source>
</evidence>
<reference evidence="2" key="2">
    <citation type="submission" date="2025-08" db="UniProtKB">
        <authorList>
            <consortium name="RefSeq"/>
        </authorList>
    </citation>
    <scope>IDENTIFICATION</scope>
    <source>
        <tissue evidence="2">Leaf</tissue>
    </source>
</reference>
<dbReference type="Proteomes" id="UP000790787">
    <property type="component" value="Chromosome 9"/>
</dbReference>
<keyword evidence="1" id="KW-1185">Reference proteome</keyword>